<dbReference type="FunFam" id="3.40.50.2000:FF:000027">
    <property type="entry name" value="Glycosyltransferase"/>
    <property type="match status" value="1"/>
</dbReference>
<protein>
    <recommendedName>
        <fullName evidence="5">Glycosyltransferase</fullName>
        <ecNumber evidence="5">2.4.1.-</ecNumber>
    </recommendedName>
</protein>
<dbReference type="PANTHER" id="PTHR11926:SF774">
    <property type="entry name" value="UDP-GLYCOSYLTRANSFERASE 85A1-RELATED"/>
    <property type="match status" value="1"/>
</dbReference>
<organism evidence="6">
    <name type="scientific">Nemophila menziesii</name>
    <name type="common">Baby blue eyes</name>
    <dbReference type="NCBI Taxonomy" id="79376"/>
    <lineage>
        <taxon>Eukaryota</taxon>
        <taxon>Viridiplantae</taxon>
        <taxon>Streptophyta</taxon>
        <taxon>Embryophyta</taxon>
        <taxon>Tracheophyta</taxon>
        <taxon>Spermatophyta</taxon>
        <taxon>Magnoliopsida</taxon>
        <taxon>eudicotyledons</taxon>
        <taxon>Gunneridae</taxon>
        <taxon>Pentapetalae</taxon>
        <taxon>asterids</taxon>
        <taxon>lamiids</taxon>
        <taxon>Boraginales</taxon>
        <taxon>Hydrophyllaceae</taxon>
        <taxon>Nemophila</taxon>
    </lineage>
</organism>
<keyword evidence="4" id="KW-0328">Glycosyltransferase</keyword>
<name>A0A387II19_NEMME</name>
<dbReference type="AlphaFoldDB" id="A0A387II19"/>
<evidence type="ECO:0000256" key="5">
    <source>
        <dbReference type="RuleBase" id="RU362057"/>
    </source>
</evidence>
<dbReference type="Pfam" id="PF00201">
    <property type="entry name" value="UDPGT"/>
    <property type="match status" value="1"/>
</dbReference>
<dbReference type="GO" id="GO:0080044">
    <property type="term" value="F:quercetin 7-O-glucosyltransferase activity"/>
    <property type="evidence" value="ECO:0007669"/>
    <property type="project" value="TreeGrafter"/>
</dbReference>
<keyword evidence="2 4" id="KW-0808">Transferase</keyword>
<dbReference type="GO" id="GO:0080043">
    <property type="term" value="F:quercetin 3-O-glucosyltransferase activity"/>
    <property type="evidence" value="ECO:0007669"/>
    <property type="project" value="TreeGrafter"/>
</dbReference>
<dbReference type="CDD" id="cd03784">
    <property type="entry name" value="GT1_Gtf-like"/>
    <property type="match status" value="1"/>
</dbReference>
<reference evidence="6" key="1">
    <citation type="journal article" date="2018" name="Plant Cell Physiol.">
        <title>Identification and Characterization of Novel Nemophila menziesii Flavone Glucosyltransferases that Catalyze Biosynthesis of Flavone 7,4'-O-Diglucoside, a Key Component of Blue Metalloanthocyanins.</title>
        <authorList>
            <person name="Okitsu N."/>
            <person name="Matsui K."/>
            <person name="Horikawa M."/>
            <person name="Sugahara K."/>
            <person name="Tanaka Y."/>
        </authorList>
    </citation>
    <scope>NUCLEOTIDE SEQUENCE</scope>
    <source>
        <tissue evidence="6">Petal</tissue>
    </source>
</reference>
<dbReference type="InterPro" id="IPR002213">
    <property type="entry name" value="UDP_glucos_trans"/>
</dbReference>
<proteinExistence type="evidence at transcript level"/>
<comment type="catalytic activity">
    <reaction evidence="3">
        <text>7-deoxyloganetin + UDP-alpha-D-glucose = 7-deoxyloganin + UDP + H(+)</text>
        <dbReference type="Rhea" id="RHEA:39899"/>
        <dbReference type="ChEBI" id="CHEBI:15378"/>
        <dbReference type="ChEBI" id="CHEBI:18370"/>
        <dbReference type="ChEBI" id="CHEBI:58223"/>
        <dbReference type="ChEBI" id="CHEBI:58885"/>
        <dbReference type="ChEBI" id="CHEBI:76849"/>
        <dbReference type="EC" id="2.4.1.324"/>
    </reaction>
</comment>
<gene>
    <name evidence="6" type="primary">NmGT14</name>
</gene>
<evidence type="ECO:0000256" key="4">
    <source>
        <dbReference type="RuleBase" id="RU003718"/>
    </source>
</evidence>
<accession>A0A387II19</accession>
<sequence length="491" mass="54958">MSSSIYPEKYRPHALCIPFPAQGHINPMLKVAKLLHHKGFHITFVNSEYNHRRLLRSRGPNALNGLPSFRFETIPDGLPCSDADATQDIPALLESTTTTCLGPFKELISRLNNTSSSSNIPPVTCIVSDGVMGFTLDASQELGLPNVVFWTTSACGLLGYVNYHQLVKKGLIPLKDLSCLTNGYMENIIDWIPGMENIRLKDLPTFLRVTDPNDFVLNFAITEIERFSTKASAVILNTFNELERDTLNTLTSTFTSKIYTTGPLHLLENQIPDNELKNIGSNLWKDDDACLTWLDSKEPNSVVYVNFGSITVITPQQMIEFAWGLAKSNQTFLWIIRPDLVVGDSAMLPSEFVSETKERGFWANWCPQEQVLNHPSIGGFLSHCGWNSTLESISAGVPLICWPFFADQQTNCWYCCTRLGIAMEIDNNVKRDDVAKLVLELMIEEKGKEMRKKTIELKKLAEKVITSTTDGSSYNNFDQLISNVLISSVSN</sequence>
<dbReference type="PANTHER" id="PTHR11926">
    <property type="entry name" value="GLUCOSYL/GLUCURONOSYL TRANSFERASES"/>
    <property type="match status" value="1"/>
</dbReference>
<evidence type="ECO:0000313" key="6">
    <source>
        <dbReference type="EMBL" id="BBC62113.1"/>
    </source>
</evidence>
<dbReference type="EC" id="2.4.1.-" evidence="5"/>
<dbReference type="PROSITE" id="PS00375">
    <property type="entry name" value="UDPGT"/>
    <property type="match status" value="1"/>
</dbReference>
<evidence type="ECO:0000256" key="2">
    <source>
        <dbReference type="ARBA" id="ARBA00022679"/>
    </source>
</evidence>
<evidence type="ECO:0000256" key="1">
    <source>
        <dbReference type="ARBA" id="ARBA00009995"/>
    </source>
</evidence>
<comment type="similarity">
    <text evidence="1 4">Belongs to the UDP-glycosyltransferase family.</text>
</comment>
<dbReference type="EMBL" id="LC368271">
    <property type="protein sequence ID" value="BBC62113.1"/>
    <property type="molecule type" value="mRNA"/>
</dbReference>
<dbReference type="InterPro" id="IPR035595">
    <property type="entry name" value="UDP_glycos_trans_CS"/>
</dbReference>
<dbReference type="SUPFAM" id="SSF53756">
    <property type="entry name" value="UDP-Glycosyltransferase/glycogen phosphorylase"/>
    <property type="match status" value="1"/>
</dbReference>
<dbReference type="FunFam" id="3.40.50.2000:FF:000055">
    <property type="entry name" value="Glycosyltransferase"/>
    <property type="match status" value="1"/>
</dbReference>
<dbReference type="Gene3D" id="3.40.50.2000">
    <property type="entry name" value="Glycogen Phosphorylase B"/>
    <property type="match status" value="2"/>
</dbReference>
<evidence type="ECO:0000256" key="3">
    <source>
        <dbReference type="ARBA" id="ARBA00051003"/>
    </source>
</evidence>